<evidence type="ECO:0000313" key="3">
    <source>
        <dbReference type="EMBL" id="CAF4304178.1"/>
    </source>
</evidence>
<evidence type="ECO:0000313" key="4">
    <source>
        <dbReference type="Proteomes" id="UP000681720"/>
    </source>
</evidence>
<feature type="non-terminal residue" evidence="3">
    <location>
        <position position="1"/>
    </location>
</feature>
<organism evidence="3 4">
    <name type="scientific">Rotaria magnacalcarata</name>
    <dbReference type="NCBI Taxonomy" id="392030"/>
    <lineage>
        <taxon>Eukaryota</taxon>
        <taxon>Metazoa</taxon>
        <taxon>Spiralia</taxon>
        <taxon>Gnathifera</taxon>
        <taxon>Rotifera</taxon>
        <taxon>Eurotatoria</taxon>
        <taxon>Bdelloidea</taxon>
        <taxon>Philodinida</taxon>
        <taxon>Philodinidae</taxon>
        <taxon>Rotaria</taxon>
    </lineage>
</organism>
<feature type="compositionally biased region" description="Acidic residues" evidence="1">
    <location>
        <begin position="43"/>
        <end position="62"/>
    </location>
</feature>
<dbReference type="EMBL" id="CAJOBJ010036777">
    <property type="protein sequence ID" value="CAF4304178.1"/>
    <property type="molecule type" value="Genomic_DNA"/>
</dbReference>
<sequence>IIHEINEILAKVSGFDQFHFRTNKNLRSSSSSGSQFMNTNATDTEEEEEEDDDDDDDDDDGPEKDQQTSSATLFTYKIDIAMKGFEVIGQTPSNTIVKFENGDTKV</sequence>
<evidence type="ECO:0000256" key="1">
    <source>
        <dbReference type="SAM" id="MobiDB-lite"/>
    </source>
</evidence>
<dbReference type="EMBL" id="CAJOBH010014430">
    <property type="protein sequence ID" value="CAF4181419.1"/>
    <property type="molecule type" value="Genomic_DNA"/>
</dbReference>
<comment type="caution">
    <text evidence="3">The sequence shown here is derived from an EMBL/GenBank/DDBJ whole genome shotgun (WGS) entry which is preliminary data.</text>
</comment>
<dbReference type="AlphaFoldDB" id="A0A8S2TXC7"/>
<feature type="non-terminal residue" evidence="3">
    <location>
        <position position="106"/>
    </location>
</feature>
<feature type="region of interest" description="Disordered" evidence="1">
    <location>
        <begin position="24"/>
        <end position="72"/>
    </location>
</feature>
<name>A0A8S2TXC7_9BILA</name>
<evidence type="ECO:0000313" key="2">
    <source>
        <dbReference type="EMBL" id="CAF4181419.1"/>
    </source>
</evidence>
<reference evidence="3" key="1">
    <citation type="submission" date="2021-02" db="EMBL/GenBank/DDBJ databases">
        <authorList>
            <person name="Nowell W R."/>
        </authorList>
    </citation>
    <scope>NUCLEOTIDE SEQUENCE</scope>
</reference>
<protein>
    <submittedName>
        <fullName evidence="3">Uncharacterized protein</fullName>
    </submittedName>
</protein>
<proteinExistence type="predicted"/>
<accession>A0A8S2TXC7</accession>
<dbReference type="Proteomes" id="UP000681720">
    <property type="component" value="Unassembled WGS sequence"/>
</dbReference>
<dbReference type="Proteomes" id="UP000681967">
    <property type="component" value="Unassembled WGS sequence"/>
</dbReference>
<gene>
    <name evidence="2" type="ORF">BYL167_LOCUS22837</name>
    <name evidence="3" type="ORF">GIL414_LOCUS25989</name>
</gene>